<accession>A0AB34KB94</accession>
<dbReference type="EMBL" id="JAAQHG020000055">
    <property type="protein sequence ID" value="KAL1582279.1"/>
    <property type="molecule type" value="Genomic_DNA"/>
</dbReference>
<evidence type="ECO:0000313" key="1">
    <source>
        <dbReference type="EMBL" id="KAL1582279.1"/>
    </source>
</evidence>
<sequence>MRMGSPWLLHRKTPNDRSKLPCHNGLTRSYLSTGRVAFPDLPIQQIYQYSAAYFNTFNVLFPLLDMDLFVDRVVARLLREGYGDDDPESVVALLVFALGQLAIEGVTGQPTSVSNVDSSGFRGGTIEKPPGLGLFNEAQRRIGIANTQPCLENVQAMLLRATYFEASARHLSFWSSTSAASLACTCLIRGQQIDWTSAYGDLVKRAYWVCVLHERLFDLEFRVVSTGIESLEDVVPLPHFHDMVQGEEQSGVPMADNPGMLAGDGKSDSPFHFTAMITLSRLMRRADEIIHGDASASHSTQQCHSGPLPKLVEELSHQLDCWRDALPEPLQWDDSDRFDFKTFEPLPKAPRNNSFSPLRNLGPGELDHNVDVAVAQLRTRFYHARFLVFRPFIHKVIHSSDLMDRDDRVKCAFAIDAACLWPLSLAPPKNKKHLVPHLFSWTQNFVAMILILRVCCRSEYLRDICEEFCIARDSIERTIHSMEEWLEDVRQVDGVADWSMRFLGLALRN</sequence>
<dbReference type="CDD" id="cd12148">
    <property type="entry name" value="fungal_TF_MHR"/>
    <property type="match status" value="1"/>
</dbReference>
<dbReference type="AlphaFoldDB" id="A0AB34KB94"/>
<evidence type="ECO:0000313" key="2">
    <source>
        <dbReference type="Proteomes" id="UP000803884"/>
    </source>
</evidence>
<dbReference type="Proteomes" id="UP000803884">
    <property type="component" value="Unassembled WGS sequence"/>
</dbReference>
<dbReference type="RefSeq" id="XP_069225386.1">
    <property type="nucleotide sequence ID" value="XM_069377773.1"/>
</dbReference>
<organism evidence="1 2">
    <name type="scientific">Cladosporium halotolerans</name>
    <dbReference type="NCBI Taxonomy" id="1052096"/>
    <lineage>
        <taxon>Eukaryota</taxon>
        <taxon>Fungi</taxon>
        <taxon>Dikarya</taxon>
        <taxon>Ascomycota</taxon>
        <taxon>Pezizomycotina</taxon>
        <taxon>Dothideomycetes</taxon>
        <taxon>Dothideomycetidae</taxon>
        <taxon>Cladosporiales</taxon>
        <taxon>Cladosporiaceae</taxon>
        <taxon>Cladosporium</taxon>
    </lineage>
</organism>
<dbReference type="InterPro" id="IPR053181">
    <property type="entry name" value="EcdB-like_regulator"/>
</dbReference>
<protein>
    <recommendedName>
        <fullName evidence="3">Transcription factor domain-containing protein</fullName>
    </recommendedName>
</protein>
<dbReference type="GeneID" id="96010611"/>
<gene>
    <name evidence="1" type="ORF">WHR41_09169</name>
</gene>
<evidence type="ECO:0008006" key="3">
    <source>
        <dbReference type="Google" id="ProtNLM"/>
    </source>
</evidence>
<keyword evidence="2" id="KW-1185">Reference proteome</keyword>
<reference evidence="1 2" key="1">
    <citation type="journal article" date="2020" name="Microbiol. Resour. Announc.">
        <title>Draft Genome Sequence of a Cladosporium Species Isolated from the Mesophotic Ascidian Didemnum maculosum.</title>
        <authorList>
            <person name="Gioti A."/>
            <person name="Siaperas R."/>
            <person name="Nikolaivits E."/>
            <person name="Le Goff G."/>
            <person name="Ouazzani J."/>
            <person name="Kotoulas G."/>
            <person name="Topakas E."/>
        </authorList>
    </citation>
    <scope>NUCLEOTIDE SEQUENCE [LARGE SCALE GENOMIC DNA]</scope>
    <source>
        <strain evidence="1 2">TM138-S3</strain>
    </source>
</reference>
<dbReference type="PANTHER" id="PTHR47785:SF6">
    <property type="entry name" value="ZN(II)2CYS6 TRANSCRIPTION FACTOR (EUROFUNG)"/>
    <property type="match status" value="1"/>
</dbReference>
<dbReference type="PANTHER" id="PTHR47785">
    <property type="entry name" value="ZN(II)2CYS6 TRANSCRIPTION FACTOR (EUROFUNG)-RELATED-RELATED"/>
    <property type="match status" value="1"/>
</dbReference>
<proteinExistence type="predicted"/>
<comment type="caution">
    <text evidence="1">The sequence shown here is derived from an EMBL/GenBank/DDBJ whole genome shotgun (WGS) entry which is preliminary data.</text>
</comment>
<name>A0AB34KB94_9PEZI</name>